<evidence type="ECO:0000256" key="1">
    <source>
        <dbReference type="SAM" id="SignalP"/>
    </source>
</evidence>
<name>A0A4S2EI01_PARDI</name>
<gene>
    <name evidence="2" type="ORF">E5342_14145</name>
</gene>
<organism evidence="2 3">
    <name type="scientific">Parabacteroides distasonis</name>
    <dbReference type="NCBI Taxonomy" id="823"/>
    <lineage>
        <taxon>Bacteria</taxon>
        <taxon>Pseudomonadati</taxon>
        <taxon>Bacteroidota</taxon>
        <taxon>Bacteroidia</taxon>
        <taxon>Bacteroidales</taxon>
        <taxon>Tannerellaceae</taxon>
        <taxon>Parabacteroides</taxon>
    </lineage>
</organism>
<dbReference type="SUPFAM" id="SSF50494">
    <property type="entry name" value="Trypsin-like serine proteases"/>
    <property type="match status" value="1"/>
</dbReference>
<protein>
    <submittedName>
        <fullName evidence="2">Uncharacterized protein</fullName>
    </submittedName>
</protein>
<comment type="caution">
    <text evidence="2">The sequence shown here is derived from an EMBL/GenBank/DDBJ whole genome shotgun (WGS) entry which is preliminary data.</text>
</comment>
<accession>A0A4S2EI01</accession>
<dbReference type="RefSeq" id="WP_135959625.1">
    <property type="nucleotide sequence ID" value="NZ_SRYM01000046.1"/>
</dbReference>
<evidence type="ECO:0000313" key="2">
    <source>
        <dbReference type="EMBL" id="TGY55598.1"/>
    </source>
</evidence>
<dbReference type="InterPro" id="IPR043504">
    <property type="entry name" value="Peptidase_S1_PA_chymotrypsin"/>
</dbReference>
<dbReference type="PROSITE" id="PS51257">
    <property type="entry name" value="PROKAR_LIPOPROTEIN"/>
    <property type="match status" value="1"/>
</dbReference>
<dbReference type="Proteomes" id="UP000310032">
    <property type="component" value="Unassembled WGS sequence"/>
</dbReference>
<sequence>MRKLLFKCLVLAIVFMISGCSDMMDDVSFVENKTEFNSLKQAKSEEIALKLEDSFRSTILRSGGKIYPEYYGGSYIENGNLVALVTEDTTECRRKLLSRTESPDFLVKPCKFSYNELLDIHKIVLDFFMNEENNRLISEITMNSLGISAKGNSIFVSLQELTPEKIALFKNRVVDSPIITFEQAHGQIVAQATSIVSGGHVSLTSGGLGGSTGYRAKMGTTTGIVASGHVLSTLDAKVYRNTTLIGTVKKVQLSGSVDAAFVALDSGFEGTNSIGTTSVSTSIEVLGEGGNVSLRGYYNQTDGVVYNTGVACNVKILSTGKIVRISNCTRCKYDSKGGDSGGLIYSTNRKNTVGIHEGADEEQNGYSYYVLAHSINDALGLSRY</sequence>
<dbReference type="InterPro" id="IPR009003">
    <property type="entry name" value="Peptidase_S1_PA"/>
</dbReference>
<dbReference type="AlphaFoldDB" id="A0A4S2EI01"/>
<reference evidence="2 3" key="1">
    <citation type="submission" date="2019-04" db="EMBL/GenBank/DDBJ databases">
        <title>Microbes associate with the intestines of laboratory mice.</title>
        <authorList>
            <person name="Navarre W."/>
            <person name="Wong E."/>
            <person name="Huang K."/>
            <person name="Tropini C."/>
            <person name="Ng K."/>
            <person name="Yu B."/>
        </authorList>
    </citation>
    <scope>NUCLEOTIDE SEQUENCE [LARGE SCALE GENOMIC DNA]</scope>
    <source>
        <strain evidence="2 3">NM39_I3</strain>
    </source>
</reference>
<proteinExistence type="predicted"/>
<feature type="signal peptide" evidence="1">
    <location>
        <begin position="1"/>
        <end position="23"/>
    </location>
</feature>
<dbReference type="Gene3D" id="2.40.10.10">
    <property type="entry name" value="Trypsin-like serine proteases"/>
    <property type="match status" value="2"/>
</dbReference>
<dbReference type="EMBL" id="SRYM01000046">
    <property type="protein sequence ID" value="TGY55598.1"/>
    <property type="molecule type" value="Genomic_DNA"/>
</dbReference>
<evidence type="ECO:0000313" key="3">
    <source>
        <dbReference type="Proteomes" id="UP000310032"/>
    </source>
</evidence>
<keyword evidence="1" id="KW-0732">Signal</keyword>
<feature type="chain" id="PRO_5020985787" evidence="1">
    <location>
        <begin position="24"/>
        <end position="384"/>
    </location>
</feature>